<evidence type="ECO:0000256" key="5">
    <source>
        <dbReference type="ARBA" id="ARBA00022798"/>
    </source>
</evidence>
<dbReference type="GO" id="GO:0019563">
    <property type="term" value="P:glycerol catabolic process"/>
    <property type="evidence" value="ECO:0007669"/>
    <property type="project" value="UniProtKB-UniPathway"/>
</dbReference>
<dbReference type="InterPro" id="IPR006076">
    <property type="entry name" value="FAD-dep_OxRdtase"/>
</dbReference>
<comment type="pathway">
    <text evidence="2">Polyol metabolism; glycerol degradation via glycerol kinase pathway; glycerone phosphate from sn-glycerol 3-phosphate (aerobic route): step 1/1.</text>
</comment>
<sequence length="581" mass="64792">MNDGLSAKLRGQYLQDMERGKLDVLVIGGGITGAGIAWDASNRGMKAGLVEMNDFASGASGKSAKVIHGGLIYLRQGKLRFVRESCTERALLRRCAPHLVKPLPVLLPIYRHRPGSYLASSIRLFAYDRLAGAKAGRRGRMYRREQTLSLENLLNSDALKGAAYCREYRADDARLTLEVLKAARMKGALMVNYAKVLGFIYRSGRVAGVQVEDRLTGIRYPILARQIVNAAGPWADQIRQMDNSLASEQLLLTKGVHLVVDYNKLPVRQAVCFDGPGGRRIFVIPKEPKTCIGMTGTPYQGSVETPDITDEDTRYALDTVNGLFPGIRLKQEDIEAGWCGLSAMFKPENGQSPDMTGKDGILISESGLITARPGNLTGFRKRAMSVVDLVAKHIQDEDGTIYPPCMTDRTPISGGDLNGLSYKRFKEMMLEQGALQGIGADPMRRLISRYGSNAKRLLDIYLASSTEERDEYKLLRAELIYSIEHEMTAAAEDFLMRRTGWVWFERETAERMIAPVLQIMGELLDWDEEERSRQWRLLEDQLQMAWGLGGGSLLERLPFDHDHHPAELTHPDEAAEQLTQT</sequence>
<dbReference type="PANTHER" id="PTHR11985">
    <property type="entry name" value="GLYCEROL-3-PHOSPHATE DEHYDROGENASE"/>
    <property type="match status" value="1"/>
</dbReference>
<dbReference type="Pfam" id="PF01266">
    <property type="entry name" value="DAO"/>
    <property type="match status" value="1"/>
</dbReference>
<dbReference type="KEGG" id="pib:BBD41_22110"/>
<protein>
    <recommendedName>
        <fullName evidence="9">Glycerol-3-phosphate dehydrogenase</fullName>
        <ecNumber evidence="9">1.1.5.3</ecNumber>
    </recommendedName>
</protein>
<feature type="domain" description="FAD dependent oxidoreductase" evidence="11">
    <location>
        <begin position="23"/>
        <end position="348"/>
    </location>
</feature>
<comment type="catalytic activity">
    <reaction evidence="8 9">
        <text>a quinone + sn-glycerol 3-phosphate = dihydroxyacetone phosphate + a quinol</text>
        <dbReference type="Rhea" id="RHEA:18977"/>
        <dbReference type="ChEBI" id="CHEBI:24646"/>
        <dbReference type="ChEBI" id="CHEBI:57597"/>
        <dbReference type="ChEBI" id="CHEBI:57642"/>
        <dbReference type="ChEBI" id="CHEBI:132124"/>
        <dbReference type="EC" id="1.1.5.3"/>
    </reaction>
</comment>
<evidence type="ECO:0000256" key="7">
    <source>
        <dbReference type="ARBA" id="ARBA00023002"/>
    </source>
</evidence>
<evidence type="ECO:0000256" key="6">
    <source>
        <dbReference type="ARBA" id="ARBA00022827"/>
    </source>
</evidence>
<organism evidence="13">
    <name type="scientific">Paenibacillus ihbetae</name>
    <dbReference type="NCBI Taxonomy" id="1870820"/>
    <lineage>
        <taxon>Bacteria</taxon>
        <taxon>Bacillati</taxon>
        <taxon>Bacillota</taxon>
        <taxon>Bacilli</taxon>
        <taxon>Bacillales</taxon>
        <taxon>Paenibacillaceae</taxon>
        <taxon>Paenibacillus</taxon>
    </lineage>
</organism>
<evidence type="ECO:0000256" key="1">
    <source>
        <dbReference type="ARBA" id="ARBA00001974"/>
    </source>
</evidence>
<dbReference type="Pfam" id="PF16901">
    <property type="entry name" value="DAO_C"/>
    <property type="match status" value="1"/>
</dbReference>
<dbReference type="Gene3D" id="1.10.8.870">
    <property type="entry name" value="Alpha-glycerophosphate oxidase, cap domain"/>
    <property type="match status" value="1"/>
</dbReference>
<reference evidence="13" key="1">
    <citation type="submission" date="2016-08" db="EMBL/GenBank/DDBJ databases">
        <title>Complete Genome Seqeunce of Paenibacillus sp. nov. IHBB 9852 from high altitute lake of Indian trans-Himalayas.</title>
        <authorList>
            <person name="Kiran S."/>
            <person name="Swarnkar M.K."/>
            <person name="Rana A."/>
            <person name="Tewari R."/>
            <person name="Gulati A."/>
        </authorList>
    </citation>
    <scope>NUCLEOTIDE SEQUENCE [LARGE SCALE GENOMIC DNA]</scope>
    <source>
        <strain evidence="13">IHBB 9852</strain>
    </source>
</reference>
<evidence type="ECO:0000313" key="13">
    <source>
        <dbReference type="EMBL" id="ANY75044.1"/>
    </source>
</evidence>
<feature type="region of interest" description="Disordered" evidence="10">
    <location>
        <begin position="562"/>
        <end position="581"/>
    </location>
</feature>
<dbReference type="SUPFAM" id="SSF51905">
    <property type="entry name" value="FAD/NAD(P)-binding domain"/>
    <property type="match status" value="1"/>
</dbReference>
<dbReference type="Gene3D" id="3.30.9.10">
    <property type="entry name" value="D-Amino Acid Oxidase, subunit A, domain 2"/>
    <property type="match status" value="1"/>
</dbReference>
<gene>
    <name evidence="13" type="ORF">BBD41_22110</name>
</gene>
<evidence type="ECO:0000256" key="8">
    <source>
        <dbReference type="ARBA" id="ARBA00049055"/>
    </source>
</evidence>
<keyword evidence="4 9" id="KW-0285">Flavoprotein</keyword>
<evidence type="ECO:0000256" key="2">
    <source>
        <dbReference type="ARBA" id="ARBA00004977"/>
    </source>
</evidence>
<keyword evidence="6" id="KW-0274">FAD</keyword>
<keyword evidence="7 9" id="KW-0560">Oxidoreductase</keyword>
<evidence type="ECO:0000259" key="11">
    <source>
        <dbReference type="Pfam" id="PF01266"/>
    </source>
</evidence>
<dbReference type="InterPro" id="IPR038299">
    <property type="entry name" value="DAO_C_sf"/>
</dbReference>
<dbReference type="PANTHER" id="PTHR11985:SF35">
    <property type="entry name" value="ANAEROBIC GLYCEROL-3-PHOSPHATE DEHYDROGENASE SUBUNIT A"/>
    <property type="match status" value="1"/>
</dbReference>
<dbReference type="Gene3D" id="3.50.50.60">
    <property type="entry name" value="FAD/NAD(P)-binding domain"/>
    <property type="match status" value="1"/>
</dbReference>
<dbReference type="EMBL" id="CP016809">
    <property type="protein sequence ID" value="ANY75044.1"/>
    <property type="molecule type" value="Genomic_DNA"/>
</dbReference>
<evidence type="ECO:0000256" key="10">
    <source>
        <dbReference type="SAM" id="MobiDB-lite"/>
    </source>
</evidence>
<comment type="cofactor">
    <cofactor evidence="1 9">
        <name>FAD</name>
        <dbReference type="ChEBI" id="CHEBI:57692"/>
    </cofactor>
</comment>
<proteinExistence type="inferred from homology"/>
<dbReference type="InterPro" id="IPR036188">
    <property type="entry name" value="FAD/NAD-bd_sf"/>
</dbReference>
<dbReference type="PROSITE" id="PS00977">
    <property type="entry name" value="FAD_G3PDH_1"/>
    <property type="match status" value="1"/>
</dbReference>
<keyword evidence="5" id="KW-0319">Glycerol metabolism</keyword>
<feature type="domain" description="Alpha-glycerophosphate oxidase C-terminal" evidence="12">
    <location>
        <begin position="405"/>
        <end position="531"/>
    </location>
</feature>
<dbReference type="GO" id="GO:0009331">
    <property type="term" value="C:glycerol-3-phosphate dehydrogenase (FAD) complex"/>
    <property type="evidence" value="ECO:0007669"/>
    <property type="project" value="UniProtKB-UniRule"/>
</dbReference>
<dbReference type="GO" id="GO:0004368">
    <property type="term" value="F:glycerol-3-phosphate dehydrogenase (quinone) activity"/>
    <property type="evidence" value="ECO:0007669"/>
    <property type="project" value="UniProtKB-EC"/>
</dbReference>
<feature type="compositionally biased region" description="Basic and acidic residues" evidence="10">
    <location>
        <begin position="562"/>
        <end position="573"/>
    </location>
</feature>
<dbReference type="AlphaFoldDB" id="A0A1B2E4Z1"/>
<accession>A0A1B2E4Z1</accession>
<dbReference type="UniPathway" id="UPA00618">
    <property type="reaction ID" value="UER00674"/>
</dbReference>
<dbReference type="PRINTS" id="PR01001">
    <property type="entry name" value="FADG3PDH"/>
</dbReference>
<dbReference type="InterPro" id="IPR000447">
    <property type="entry name" value="G3P_DH_FAD-dep"/>
</dbReference>
<dbReference type="EC" id="1.1.5.3" evidence="9"/>
<comment type="similarity">
    <text evidence="3 9">Belongs to the FAD-dependent glycerol-3-phosphate dehydrogenase family.</text>
</comment>
<evidence type="ECO:0000256" key="4">
    <source>
        <dbReference type="ARBA" id="ARBA00022630"/>
    </source>
</evidence>
<dbReference type="InterPro" id="IPR031656">
    <property type="entry name" value="DAO_C"/>
</dbReference>
<evidence type="ECO:0000259" key="12">
    <source>
        <dbReference type="Pfam" id="PF16901"/>
    </source>
</evidence>
<dbReference type="RefSeq" id="WP_099478763.1">
    <property type="nucleotide sequence ID" value="NZ_CP016809.1"/>
</dbReference>
<evidence type="ECO:0000256" key="3">
    <source>
        <dbReference type="ARBA" id="ARBA00007330"/>
    </source>
</evidence>
<evidence type="ECO:0000256" key="9">
    <source>
        <dbReference type="RuleBase" id="RU361217"/>
    </source>
</evidence>
<name>A0A1B2E4Z1_9BACL</name>
<dbReference type="GO" id="GO:0046168">
    <property type="term" value="P:glycerol-3-phosphate catabolic process"/>
    <property type="evidence" value="ECO:0007669"/>
    <property type="project" value="TreeGrafter"/>
</dbReference>